<dbReference type="EMBL" id="JBANAX010000864">
    <property type="protein sequence ID" value="KAL1190932.1"/>
    <property type="molecule type" value="Genomic_DNA"/>
</dbReference>
<reference evidence="2 3" key="1">
    <citation type="submission" date="2024-04" db="EMBL/GenBank/DDBJ databases">
        <title>Genome assembly C_amara_ONT_v2.</title>
        <authorList>
            <person name="Yant L."/>
            <person name="Moore C."/>
            <person name="Slenker M."/>
        </authorList>
    </citation>
    <scope>NUCLEOTIDE SEQUENCE [LARGE SCALE GENOMIC DNA]</scope>
    <source>
        <tissue evidence="2">Leaf</tissue>
    </source>
</reference>
<evidence type="ECO:0000313" key="2">
    <source>
        <dbReference type="EMBL" id="KAL1190932.1"/>
    </source>
</evidence>
<evidence type="ECO:0000256" key="1">
    <source>
        <dbReference type="SAM" id="Coils"/>
    </source>
</evidence>
<dbReference type="AlphaFoldDB" id="A0ABD0Z8K7"/>
<organism evidence="2 3">
    <name type="scientific">Cardamine amara subsp. amara</name>
    <dbReference type="NCBI Taxonomy" id="228776"/>
    <lineage>
        <taxon>Eukaryota</taxon>
        <taxon>Viridiplantae</taxon>
        <taxon>Streptophyta</taxon>
        <taxon>Embryophyta</taxon>
        <taxon>Tracheophyta</taxon>
        <taxon>Spermatophyta</taxon>
        <taxon>Magnoliopsida</taxon>
        <taxon>eudicotyledons</taxon>
        <taxon>Gunneridae</taxon>
        <taxon>Pentapetalae</taxon>
        <taxon>rosids</taxon>
        <taxon>malvids</taxon>
        <taxon>Brassicales</taxon>
        <taxon>Brassicaceae</taxon>
        <taxon>Cardamineae</taxon>
        <taxon>Cardamine</taxon>
    </lineage>
</organism>
<gene>
    <name evidence="2" type="ORF">V5N11_020906</name>
</gene>
<name>A0ABD0Z8K7_CARAN</name>
<evidence type="ECO:0000313" key="3">
    <source>
        <dbReference type="Proteomes" id="UP001558713"/>
    </source>
</evidence>
<dbReference type="Proteomes" id="UP001558713">
    <property type="component" value="Unassembled WGS sequence"/>
</dbReference>
<protein>
    <submittedName>
        <fullName evidence="2">Uncharacterized protein</fullName>
    </submittedName>
</protein>
<feature type="coiled-coil region" evidence="1">
    <location>
        <begin position="92"/>
        <end position="126"/>
    </location>
</feature>
<accession>A0ABD0Z8K7</accession>
<proteinExistence type="predicted"/>
<sequence length="140" mass="16606">MSGENFGLKIEFIVVDIVKNRFREIIVEVDRLMKEKNAIKNGFDLQCEELNRLKEFVILLEEKESNLEILIVELKSENDGLVKEKRLRENFIEGVKKEKIDLEKMIEEKKKEIDILNQEIKELLSVKHKSICNRTQRTFS</sequence>
<keyword evidence="1" id="KW-0175">Coiled coil</keyword>
<comment type="caution">
    <text evidence="2">The sequence shown here is derived from an EMBL/GenBank/DDBJ whole genome shotgun (WGS) entry which is preliminary data.</text>
</comment>
<keyword evidence="3" id="KW-1185">Reference proteome</keyword>